<evidence type="ECO:0000256" key="1">
    <source>
        <dbReference type="SAM" id="MobiDB-lite"/>
    </source>
</evidence>
<sequence length="57" mass="5785">MRVVDMAEPGRDAVEHGQQALGGQTGQREQDGPVAEVVGLVSLGSEDAPACSDGFCG</sequence>
<dbReference type="Proteomes" id="UP000806528">
    <property type="component" value="Unassembled WGS sequence"/>
</dbReference>
<feature type="region of interest" description="Disordered" evidence="1">
    <location>
        <begin position="1"/>
        <end position="31"/>
    </location>
</feature>
<comment type="caution">
    <text evidence="2">The sequence shown here is derived from an EMBL/GenBank/DDBJ whole genome shotgun (WGS) entry which is preliminary data.</text>
</comment>
<keyword evidence="3" id="KW-1185">Reference proteome</keyword>
<accession>A0ABR9P6J8</accession>
<gene>
    <name evidence="2" type="ORF">IDM40_12260</name>
</gene>
<proteinExistence type="predicted"/>
<protein>
    <submittedName>
        <fullName evidence="2">Uncharacterized protein</fullName>
    </submittedName>
</protein>
<dbReference type="RefSeq" id="WP_193122101.1">
    <property type="nucleotide sequence ID" value="NZ_JADBGI010000009.1"/>
</dbReference>
<reference evidence="2 3" key="1">
    <citation type="submission" date="2020-09" db="EMBL/GenBank/DDBJ databases">
        <title>Diversity and distribution of actinomycetes associated with coral in the coast of Hainan.</title>
        <authorList>
            <person name="Li F."/>
        </authorList>
    </citation>
    <scope>NUCLEOTIDE SEQUENCE [LARGE SCALE GENOMIC DNA]</scope>
    <source>
        <strain evidence="2 3">HNM0947</strain>
    </source>
</reference>
<dbReference type="EMBL" id="JADBGI010000009">
    <property type="protein sequence ID" value="MBE2999473.1"/>
    <property type="molecule type" value="Genomic_DNA"/>
</dbReference>
<evidence type="ECO:0000313" key="2">
    <source>
        <dbReference type="EMBL" id="MBE2999473.1"/>
    </source>
</evidence>
<organism evidence="2 3">
    <name type="scientific">Nocardiopsis coralli</name>
    <dbReference type="NCBI Taxonomy" id="2772213"/>
    <lineage>
        <taxon>Bacteria</taxon>
        <taxon>Bacillati</taxon>
        <taxon>Actinomycetota</taxon>
        <taxon>Actinomycetes</taxon>
        <taxon>Streptosporangiales</taxon>
        <taxon>Nocardiopsidaceae</taxon>
        <taxon>Nocardiopsis</taxon>
    </lineage>
</organism>
<evidence type="ECO:0000313" key="3">
    <source>
        <dbReference type="Proteomes" id="UP000806528"/>
    </source>
</evidence>
<name>A0ABR9P6J8_9ACTN</name>